<evidence type="ECO:0000259" key="10">
    <source>
        <dbReference type="PROSITE" id="PS51669"/>
    </source>
</evidence>
<dbReference type="PROSITE" id="PS51318">
    <property type="entry name" value="TAT"/>
    <property type="match status" value="1"/>
</dbReference>
<evidence type="ECO:0000256" key="8">
    <source>
        <dbReference type="ARBA" id="ARBA00023014"/>
    </source>
</evidence>
<dbReference type="GO" id="GO:0009055">
    <property type="term" value="F:electron transfer activity"/>
    <property type="evidence" value="ECO:0007669"/>
    <property type="project" value="TreeGrafter"/>
</dbReference>
<keyword evidence="7" id="KW-0408">Iron</keyword>
<dbReference type="InterPro" id="IPR006311">
    <property type="entry name" value="TAT_signal"/>
</dbReference>
<dbReference type="SUPFAM" id="SSF50692">
    <property type="entry name" value="ADC-like"/>
    <property type="match status" value="1"/>
</dbReference>
<evidence type="ECO:0000313" key="12">
    <source>
        <dbReference type="Proteomes" id="UP000298460"/>
    </source>
</evidence>
<dbReference type="GO" id="GO:0009061">
    <property type="term" value="P:anaerobic respiration"/>
    <property type="evidence" value="ECO:0007669"/>
    <property type="project" value="TreeGrafter"/>
</dbReference>
<dbReference type="PROSITE" id="PS00932">
    <property type="entry name" value="MOLYBDOPTERIN_PROK_3"/>
    <property type="match status" value="1"/>
</dbReference>
<dbReference type="SMART" id="SM00926">
    <property type="entry name" value="Molybdop_Fe4S4"/>
    <property type="match status" value="1"/>
</dbReference>
<dbReference type="GO" id="GO:0030151">
    <property type="term" value="F:molybdenum ion binding"/>
    <property type="evidence" value="ECO:0007669"/>
    <property type="project" value="TreeGrafter"/>
</dbReference>
<evidence type="ECO:0000256" key="1">
    <source>
        <dbReference type="ARBA" id="ARBA00001942"/>
    </source>
</evidence>
<dbReference type="GO" id="GO:0051536">
    <property type="term" value="F:iron-sulfur cluster binding"/>
    <property type="evidence" value="ECO:0007669"/>
    <property type="project" value="UniProtKB-KW"/>
</dbReference>
<dbReference type="InterPro" id="IPR006657">
    <property type="entry name" value="MoPterin_dinucl-bd_dom"/>
</dbReference>
<evidence type="ECO:0000256" key="6">
    <source>
        <dbReference type="ARBA" id="ARBA00023002"/>
    </source>
</evidence>
<evidence type="ECO:0000256" key="4">
    <source>
        <dbReference type="ARBA" id="ARBA00022723"/>
    </source>
</evidence>
<evidence type="ECO:0000256" key="2">
    <source>
        <dbReference type="ARBA" id="ARBA00010312"/>
    </source>
</evidence>
<dbReference type="InterPro" id="IPR009010">
    <property type="entry name" value="Asp_de-COase-like_dom_sf"/>
</dbReference>
<protein>
    <submittedName>
        <fullName evidence="11">Dimethyl sulfoxide reductase subunit A</fullName>
    </submittedName>
</protein>
<dbReference type="Pfam" id="PF00384">
    <property type="entry name" value="Molybdopterin"/>
    <property type="match status" value="1"/>
</dbReference>
<sequence length="847" mass="93497">MADLIGKAKDYMLSRRSFLRMTATFTAGAAAAVTLPGCGLVKVDAEQAAMLANKEGMWVTSACWHNCGGRCLNKAFVVDGIVTKMKTDDTHLDSPDNPQQRSCARGRSHRQHVQGVDRLKYPMKRKNWEPGGGKKELRGKDEWVRISWDEALDIVSSEIKRIKEKYDNTAFFYPSGGTEIPRVLSLYGGFTARWGLVSWGAWADVYPKITGIANNGASSGNDRFRLRDSKLIILWGANPASSSLGTPTFNFLQAKKEGVKFIVIDPLYTESARVLADEWIPIRPATDTTLILAMAHYIITNDLLDKSFLDTYCLGYDADHLPEGADPKENFKDYVLGTFDGTPKTPEWAAEICGVSADLITKLAKEYATSKPVAIVSAGAPARINNGEHFPHALMTLAFMTGNIGVPGAGVSPNMHNSSTNAGPALVKAGGTGVPAIANPKAKIKLNNLEMWQAMLDGKYTDGLGPQKNINIQMIYHGFGSDLNQRAGMLKGIEAHRKVEFVVSQNLFLNTNSRYSDVVLPVYSQWEEYGGLLTGNREILIYYSQVLKPLFESKSDMWIAKELGKRLGLDPMVIDPVPIEQQVYNQLAGSTVMKMDASGYEKLVAFTAEDIQSMGVKGTPQTGRITYAEFKEKGIYQFPRSRGDKFEFTSFQDFVSDPVGKKLATPSGKLEIYCKPLADHIEKIGFNLKSPLPKYEPSTEGFEDGVKDGLPFQLVTIHYLRRSHSTMDNVPWLREAFPQEFWINASDAATLGIKTNDIVKVTSRWGAIIRPAYVTERINVGVVAVGEGAWIEYDEAEKVDKAGATNVLNGPIPSGQGHTGHNSCNVKLEKYNKPLAPDYKWPQRIIF</sequence>
<comment type="cofactor">
    <cofactor evidence="1">
        <name>Mo-bis(molybdopterin guanine dinucleotide)</name>
        <dbReference type="ChEBI" id="CHEBI:60539"/>
    </cofactor>
</comment>
<organism evidence="11 12">
    <name type="scientific">Desulfosporosinus fructosivorans</name>
    <dbReference type="NCBI Taxonomy" id="2018669"/>
    <lineage>
        <taxon>Bacteria</taxon>
        <taxon>Bacillati</taxon>
        <taxon>Bacillota</taxon>
        <taxon>Clostridia</taxon>
        <taxon>Eubacteriales</taxon>
        <taxon>Desulfitobacteriaceae</taxon>
        <taxon>Desulfosporosinus</taxon>
    </lineage>
</organism>
<name>A0A4Z0R2F2_9FIRM</name>
<dbReference type="EMBL" id="SPQQ01000008">
    <property type="protein sequence ID" value="TGE36313.1"/>
    <property type="molecule type" value="Genomic_DNA"/>
</dbReference>
<dbReference type="GO" id="GO:0043546">
    <property type="term" value="F:molybdopterin cofactor binding"/>
    <property type="evidence" value="ECO:0007669"/>
    <property type="project" value="InterPro"/>
</dbReference>
<dbReference type="InterPro" id="IPR050612">
    <property type="entry name" value="Prok_Mopterin_Oxidored"/>
</dbReference>
<evidence type="ECO:0000256" key="9">
    <source>
        <dbReference type="SAM" id="MobiDB-lite"/>
    </source>
</evidence>
<dbReference type="AlphaFoldDB" id="A0A4Z0R2F2"/>
<dbReference type="RefSeq" id="WP_135550124.1">
    <property type="nucleotide sequence ID" value="NZ_SPQQ01000008.1"/>
</dbReference>
<dbReference type="OrthoDB" id="219031at2"/>
<keyword evidence="8" id="KW-0411">Iron-sulfur</keyword>
<proteinExistence type="inferred from homology"/>
<evidence type="ECO:0000256" key="7">
    <source>
        <dbReference type="ARBA" id="ARBA00023004"/>
    </source>
</evidence>
<feature type="region of interest" description="Disordered" evidence="9">
    <location>
        <begin position="87"/>
        <end position="109"/>
    </location>
</feature>
<gene>
    <name evidence="11" type="ORF">E4K67_20490</name>
</gene>
<keyword evidence="5" id="KW-0732">Signal</keyword>
<dbReference type="PANTHER" id="PTHR43742:SF3">
    <property type="entry name" value="DIMETHYL SULFOXIDE REDUCTASE DMSA"/>
    <property type="match status" value="1"/>
</dbReference>
<keyword evidence="12" id="KW-1185">Reference proteome</keyword>
<dbReference type="GO" id="GO:0016491">
    <property type="term" value="F:oxidoreductase activity"/>
    <property type="evidence" value="ECO:0007669"/>
    <property type="project" value="UniProtKB-KW"/>
</dbReference>
<evidence type="ECO:0000313" key="11">
    <source>
        <dbReference type="EMBL" id="TGE36313.1"/>
    </source>
</evidence>
<reference evidence="11 12" key="1">
    <citation type="submission" date="2019-03" db="EMBL/GenBank/DDBJ databases">
        <title>Draft Genome Sequence of Desulfosporosinus fructosivorans Strain 63.6F, Isolated from Marine Sediment in the Baltic Sea.</title>
        <authorList>
            <person name="Hausmann B."/>
            <person name="Vandieken V."/>
            <person name="Pjevac P."/>
            <person name="Schreck K."/>
            <person name="Herbold C.W."/>
            <person name="Loy A."/>
        </authorList>
    </citation>
    <scope>NUCLEOTIDE SEQUENCE [LARGE SCALE GENOMIC DNA]</scope>
    <source>
        <strain evidence="11 12">63.6F</strain>
    </source>
</reference>
<dbReference type="Proteomes" id="UP000298460">
    <property type="component" value="Unassembled WGS sequence"/>
</dbReference>
<dbReference type="InterPro" id="IPR006656">
    <property type="entry name" value="Mopterin_OxRdtase"/>
</dbReference>
<keyword evidence="4" id="KW-0479">Metal-binding</keyword>
<evidence type="ECO:0000256" key="3">
    <source>
        <dbReference type="ARBA" id="ARBA00022505"/>
    </source>
</evidence>
<dbReference type="Gene3D" id="3.40.50.740">
    <property type="match status" value="1"/>
</dbReference>
<dbReference type="Pfam" id="PF04879">
    <property type="entry name" value="Molybdop_Fe4S4"/>
    <property type="match status" value="1"/>
</dbReference>
<feature type="domain" description="4Fe-4S Mo/W bis-MGD-type" evidence="10">
    <location>
        <begin position="56"/>
        <end position="117"/>
    </location>
</feature>
<dbReference type="Gene3D" id="2.40.40.20">
    <property type="match status" value="1"/>
</dbReference>
<dbReference type="Gene3D" id="3.40.228.10">
    <property type="entry name" value="Dimethylsulfoxide Reductase, domain 2"/>
    <property type="match status" value="1"/>
</dbReference>
<dbReference type="Pfam" id="PF01568">
    <property type="entry name" value="Molydop_binding"/>
    <property type="match status" value="1"/>
</dbReference>
<comment type="similarity">
    <text evidence="2">Belongs to the prokaryotic molybdopterin-containing oxidoreductase family.</text>
</comment>
<dbReference type="InterPro" id="IPR006655">
    <property type="entry name" value="Mopterin_OxRdtase_prok_CS"/>
</dbReference>
<evidence type="ECO:0000256" key="5">
    <source>
        <dbReference type="ARBA" id="ARBA00022729"/>
    </source>
</evidence>
<comment type="caution">
    <text evidence="11">The sequence shown here is derived from an EMBL/GenBank/DDBJ whole genome shotgun (WGS) entry which is preliminary data.</text>
</comment>
<dbReference type="Gene3D" id="3.40.50.12440">
    <property type="match status" value="1"/>
</dbReference>
<dbReference type="InterPro" id="IPR006963">
    <property type="entry name" value="Mopterin_OxRdtase_4Fe-4S_dom"/>
</dbReference>
<dbReference type="SUPFAM" id="SSF53706">
    <property type="entry name" value="Formate dehydrogenase/DMSO reductase, domains 1-3"/>
    <property type="match status" value="1"/>
</dbReference>
<dbReference type="PANTHER" id="PTHR43742">
    <property type="entry name" value="TRIMETHYLAMINE-N-OXIDE REDUCTASE"/>
    <property type="match status" value="1"/>
</dbReference>
<dbReference type="PROSITE" id="PS51669">
    <property type="entry name" value="4FE4S_MOW_BIS_MGD"/>
    <property type="match status" value="1"/>
</dbReference>
<accession>A0A4Z0R2F2</accession>
<keyword evidence="6" id="KW-0560">Oxidoreductase</keyword>
<dbReference type="GO" id="GO:0030288">
    <property type="term" value="C:outer membrane-bounded periplasmic space"/>
    <property type="evidence" value="ECO:0007669"/>
    <property type="project" value="TreeGrafter"/>
</dbReference>
<keyword evidence="3" id="KW-0500">Molybdenum</keyword>